<protein>
    <recommendedName>
        <fullName evidence="4">Helicase C-terminal domain-containing protein</fullName>
    </recommendedName>
</protein>
<dbReference type="SUPFAM" id="SSF52540">
    <property type="entry name" value="P-loop containing nucleoside triphosphate hydrolases"/>
    <property type="match status" value="1"/>
</dbReference>
<gene>
    <name evidence="5" type="ORF">SDC9_130674</name>
</gene>
<dbReference type="GO" id="GO:0005524">
    <property type="term" value="F:ATP binding"/>
    <property type="evidence" value="ECO:0007669"/>
    <property type="project" value="UniProtKB-KW"/>
</dbReference>
<dbReference type="PROSITE" id="PS51194">
    <property type="entry name" value="HELICASE_CTER"/>
    <property type="match status" value="1"/>
</dbReference>
<dbReference type="GO" id="GO:0016787">
    <property type="term" value="F:hydrolase activity"/>
    <property type="evidence" value="ECO:0007669"/>
    <property type="project" value="UniProtKB-KW"/>
</dbReference>
<evidence type="ECO:0000256" key="3">
    <source>
        <dbReference type="ARBA" id="ARBA00022840"/>
    </source>
</evidence>
<dbReference type="AlphaFoldDB" id="A0A645D360"/>
<organism evidence="5">
    <name type="scientific">bioreactor metagenome</name>
    <dbReference type="NCBI Taxonomy" id="1076179"/>
    <lineage>
        <taxon>unclassified sequences</taxon>
        <taxon>metagenomes</taxon>
        <taxon>ecological metagenomes</taxon>
    </lineage>
</organism>
<dbReference type="SMART" id="SM00490">
    <property type="entry name" value="HELICc"/>
    <property type="match status" value="1"/>
</dbReference>
<keyword evidence="1" id="KW-0547">Nucleotide-binding</keyword>
<dbReference type="CDD" id="cd18793">
    <property type="entry name" value="SF2_C_SNF"/>
    <property type="match status" value="1"/>
</dbReference>
<evidence type="ECO:0000259" key="4">
    <source>
        <dbReference type="PROSITE" id="PS51194"/>
    </source>
</evidence>
<evidence type="ECO:0000256" key="1">
    <source>
        <dbReference type="ARBA" id="ARBA00022741"/>
    </source>
</evidence>
<dbReference type="InterPro" id="IPR027417">
    <property type="entry name" value="P-loop_NTPase"/>
</dbReference>
<dbReference type="InterPro" id="IPR050628">
    <property type="entry name" value="SNF2_RAD54_helicase_TF"/>
</dbReference>
<dbReference type="GO" id="GO:0008094">
    <property type="term" value="F:ATP-dependent activity, acting on DNA"/>
    <property type="evidence" value="ECO:0007669"/>
    <property type="project" value="TreeGrafter"/>
</dbReference>
<accession>A0A645D360</accession>
<dbReference type="Pfam" id="PF00271">
    <property type="entry name" value="Helicase_C"/>
    <property type="match status" value="1"/>
</dbReference>
<dbReference type="InterPro" id="IPR001650">
    <property type="entry name" value="Helicase_C-like"/>
</dbReference>
<reference evidence="5" key="1">
    <citation type="submission" date="2019-08" db="EMBL/GenBank/DDBJ databases">
        <authorList>
            <person name="Kucharzyk K."/>
            <person name="Murdoch R.W."/>
            <person name="Higgins S."/>
            <person name="Loffler F."/>
        </authorList>
    </citation>
    <scope>NUCLEOTIDE SEQUENCE</scope>
</reference>
<comment type="caution">
    <text evidence="5">The sequence shown here is derived from an EMBL/GenBank/DDBJ whole genome shotgun (WGS) entry which is preliminary data.</text>
</comment>
<keyword evidence="2" id="KW-0378">Hydrolase</keyword>
<dbReference type="EMBL" id="VSSQ01032365">
    <property type="protein sequence ID" value="MPM83605.1"/>
    <property type="molecule type" value="Genomic_DNA"/>
</dbReference>
<sequence>MPEADGAYPGISAKRTYCKDVISTLVEEGHKCLIFTNFLATIELVSEDLSSLGIGHLVMTGATVDRQSLVQRFQNDPTIGVFIMTLKTGGLGLNLTAADYVFIIDPWWNRAAESQAIDRTHRIGQVNPVFCYRMIAKDTIEERILELQQRKANLASSLLSSDSNAVKALSEDDIEQLLG</sequence>
<dbReference type="PANTHER" id="PTHR45626">
    <property type="entry name" value="TRANSCRIPTION TERMINATION FACTOR 2-RELATED"/>
    <property type="match status" value="1"/>
</dbReference>
<evidence type="ECO:0000313" key="5">
    <source>
        <dbReference type="EMBL" id="MPM83605.1"/>
    </source>
</evidence>
<feature type="domain" description="Helicase C-terminal" evidence="4">
    <location>
        <begin position="17"/>
        <end position="170"/>
    </location>
</feature>
<proteinExistence type="predicted"/>
<dbReference type="PANTHER" id="PTHR45626:SF22">
    <property type="entry name" value="DNA REPAIR PROTEIN RAD5"/>
    <property type="match status" value="1"/>
</dbReference>
<evidence type="ECO:0000256" key="2">
    <source>
        <dbReference type="ARBA" id="ARBA00022801"/>
    </source>
</evidence>
<dbReference type="GO" id="GO:0005634">
    <property type="term" value="C:nucleus"/>
    <property type="evidence" value="ECO:0007669"/>
    <property type="project" value="TreeGrafter"/>
</dbReference>
<dbReference type="Gene3D" id="3.40.50.300">
    <property type="entry name" value="P-loop containing nucleotide triphosphate hydrolases"/>
    <property type="match status" value="1"/>
</dbReference>
<dbReference type="InterPro" id="IPR049730">
    <property type="entry name" value="SNF2/RAD54-like_C"/>
</dbReference>
<keyword evidence="3" id="KW-0067">ATP-binding</keyword>
<name>A0A645D360_9ZZZZ</name>
<dbReference type="GO" id="GO:0006281">
    <property type="term" value="P:DNA repair"/>
    <property type="evidence" value="ECO:0007669"/>
    <property type="project" value="TreeGrafter"/>
</dbReference>